<gene>
    <name evidence="2" type="ORF">SRCM100623_00613</name>
    <name evidence="1" type="ORF">SRCM100623_02678</name>
</gene>
<protein>
    <recommendedName>
        <fullName evidence="4">Outer membrane protein</fullName>
    </recommendedName>
</protein>
<evidence type="ECO:0000313" key="1">
    <source>
        <dbReference type="EMBL" id="OAZ61590.1"/>
    </source>
</evidence>
<dbReference type="AlphaFoldDB" id="A0A1A0DI83"/>
<dbReference type="EMBL" id="LYUD01000056">
    <property type="protein sequence ID" value="OAZ74576.1"/>
    <property type="molecule type" value="Genomic_DNA"/>
</dbReference>
<sequence>MQYNADVMATYHINDKMTVSVDGTYLHDDSLRDDAYGVTTYFSYDIHPWLTFNARGEIFRDNTGGVITEYSSFNSLTQALSNQPFPYYNALPTTYGELTVGVSYRPEFVNKRLSLGGFTIRPEIRLDKSLNGTHPFNQAGTVQNPTVNNGTNNMLWFSCDATWSF</sequence>
<dbReference type="eggNOG" id="ENOG5033C4N">
    <property type="taxonomic scope" value="Bacteria"/>
</dbReference>
<accession>A0A1A0DI83</accession>
<reference evidence="2 3" key="1">
    <citation type="submission" date="2016-05" db="EMBL/GenBank/DDBJ databases">
        <title>Genome sequencing of Acetobacter pasteurianus strain SRCM100623.</title>
        <authorList>
            <person name="Song Y.R."/>
        </authorList>
    </citation>
    <scope>NUCLEOTIDE SEQUENCE [LARGE SCALE GENOMIC DNA]</scope>
    <source>
        <strain evidence="2 3">SRCM100623</strain>
    </source>
</reference>
<evidence type="ECO:0000313" key="2">
    <source>
        <dbReference type="EMBL" id="OAZ74576.1"/>
    </source>
</evidence>
<dbReference type="Pfam" id="PF07642">
    <property type="entry name" value="BBP2"/>
    <property type="match status" value="1"/>
</dbReference>
<organism evidence="2 3">
    <name type="scientific">Acetobacter pasteurianus</name>
    <name type="common">Acetobacter turbidans</name>
    <dbReference type="NCBI Taxonomy" id="438"/>
    <lineage>
        <taxon>Bacteria</taxon>
        <taxon>Pseudomonadati</taxon>
        <taxon>Pseudomonadota</taxon>
        <taxon>Alphaproteobacteria</taxon>
        <taxon>Acetobacterales</taxon>
        <taxon>Acetobacteraceae</taxon>
        <taxon>Acetobacter</taxon>
    </lineage>
</organism>
<dbReference type="InterPro" id="IPR011486">
    <property type="entry name" value="BBP2"/>
</dbReference>
<dbReference type="Proteomes" id="UP000093796">
    <property type="component" value="Unassembled WGS sequence"/>
</dbReference>
<dbReference type="EMBL" id="LYUD01000154">
    <property type="protein sequence ID" value="OAZ61590.1"/>
    <property type="molecule type" value="Genomic_DNA"/>
</dbReference>
<evidence type="ECO:0008006" key="4">
    <source>
        <dbReference type="Google" id="ProtNLM"/>
    </source>
</evidence>
<dbReference type="PATRIC" id="fig|438.15.peg.2971"/>
<name>A0A1A0DI83_ACEPA</name>
<evidence type="ECO:0000313" key="3">
    <source>
        <dbReference type="Proteomes" id="UP000093796"/>
    </source>
</evidence>
<comment type="caution">
    <text evidence="2">The sequence shown here is derived from an EMBL/GenBank/DDBJ whole genome shotgun (WGS) entry which is preliminary data.</text>
</comment>
<proteinExistence type="predicted"/>